<dbReference type="WBParaSite" id="HDID_0000436801-mRNA-1">
    <property type="protein sequence ID" value="HDID_0000436801-mRNA-1"/>
    <property type="gene ID" value="HDID_0000436801"/>
</dbReference>
<reference evidence="5" key="1">
    <citation type="submission" date="2017-02" db="UniProtKB">
        <authorList>
            <consortium name="WormBaseParasite"/>
        </authorList>
    </citation>
    <scope>IDENTIFICATION</scope>
</reference>
<organism evidence="5">
    <name type="scientific">Hymenolepis diminuta</name>
    <name type="common">Rat tapeworm</name>
    <dbReference type="NCBI Taxonomy" id="6216"/>
    <lineage>
        <taxon>Eukaryota</taxon>
        <taxon>Metazoa</taxon>
        <taxon>Spiralia</taxon>
        <taxon>Lophotrochozoa</taxon>
        <taxon>Platyhelminthes</taxon>
        <taxon>Cestoda</taxon>
        <taxon>Eucestoda</taxon>
        <taxon>Cyclophyllidea</taxon>
        <taxon>Hymenolepididae</taxon>
        <taxon>Hymenolepis</taxon>
    </lineage>
</organism>
<reference evidence="2 4" key="3">
    <citation type="submission" date="2019-07" db="EMBL/GenBank/DDBJ databases">
        <authorList>
            <person name="Jastrzebski P J."/>
            <person name="Paukszto L."/>
            <person name="Jastrzebski P J."/>
        </authorList>
    </citation>
    <scope>NUCLEOTIDE SEQUENCE [LARGE SCALE GENOMIC DNA]</scope>
    <source>
        <strain evidence="2 4">WMS-il1</strain>
    </source>
</reference>
<evidence type="ECO:0000313" key="1">
    <source>
        <dbReference type="EMBL" id="VDL48120.1"/>
    </source>
</evidence>
<sequence length="165" mass="19017">MEPLSKVKQLDYDRSLIGAAHLIHPQMAEDFMKFLKEEKEHQQSEKIELKPGCQPDVNACLREVAKEFMYFVQETDPDLAKIIEKDIKKYIQNTIKESKKALLASPNENVSQEFLDFLKETDPELANYLGLYDENETSGGTEKPGLKYETDFLSLEKSHCGVNQW</sequence>
<evidence type="ECO:0000313" key="3">
    <source>
        <dbReference type="Proteomes" id="UP000274504"/>
    </source>
</evidence>
<dbReference type="AlphaFoldDB" id="A0A0R3SHF3"/>
<evidence type="ECO:0000313" key="2">
    <source>
        <dbReference type="EMBL" id="VUZ40951.1"/>
    </source>
</evidence>
<dbReference type="EMBL" id="UYSG01001645">
    <property type="protein sequence ID" value="VDL48120.1"/>
    <property type="molecule type" value="Genomic_DNA"/>
</dbReference>
<dbReference type="Proteomes" id="UP000321570">
    <property type="component" value="Unassembled WGS sequence"/>
</dbReference>
<dbReference type="EMBL" id="CABIJS010000044">
    <property type="protein sequence ID" value="VUZ40951.1"/>
    <property type="molecule type" value="Genomic_DNA"/>
</dbReference>
<proteinExistence type="predicted"/>
<reference evidence="1 3" key="2">
    <citation type="submission" date="2018-11" db="EMBL/GenBank/DDBJ databases">
        <authorList>
            <consortium name="Pathogen Informatics"/>
        </authorList>
    </citation>
    <scope>NUCLEOTIDE SEQUENCE [LARGE SCALE GENOMIC DNA]</scope>
</reference>
<evidence type="ECO:0000313" key="4">
    <source>
        <dbReference type="Proteomes" id="UP000321570"/>
    </source>
</evidence>
<accession>A0A0R3SHF3</accession>
<evidence type="ECO:0000313" key="5">
    <source>
        <dbReference type="WBParaSite" id="HDID_0000436801-mRNA-1"/>
    </source>
</evidence>
<name>A0A0R3SHF3_HYMDI</name>
<keyword evidence="4" id="KW-1185">Reference proteome</keyword>
<dbReference type="Proteomes" id="UP000274504">
    <property type="component" value="Unassembled WGS sequence"/>
</dbReference>
<protein>
    <submittedName>
        <fullName evidence="5">TCTP domain-containing protein</fullName>
    </submittedName>
</protein>
<gene>
    <name evidence="1" type="ORF">HDID_LOCUS4366</name>
    <name evidence="2" type="ORF">WMSIL1_LOCUS1859</name>
</gene>